<reference evidence="1" key="1">
    <citation type="submission" date="2021-04" db="EMBL/GenBank/DDBJ databases">
        <title>Draft genome sequence of Xylanibacillus composti strain K13.</title>
        <authorList>
            <person name="Uke A."/>
            <person name="Chhe C."/>
            <person name="Baramee S."/>
            <person name="Kosugi A."/>
        </authorList>
    </citation>
    <scope>NUCLEOTIDE SEQUENCE</scope>
    <source>
        <strain evidence="1">K13</strain>
    </source>
</reference>
<keyword evidence="2" id="KW-1185">Reference proteome</keyword>
<organism evidence="1 2">
    <name type="scientific">Xylanibacillus composti</name>
    <dbReference type="NCBI Taxonomy" id="1572762"/>
    <lineage>
        <taxon>Bacteria</taxon>
        <taxon>Bacillati</taxon>
        <taxon>Bacillota</taxon>
        <taxon>Bacilli</taxon>
        <taxon>Bacillales</taxon>
        <taxon>Paenibacillaceae</taxon>
        <taxon>Xylanibacillus</taxon>
    </lineage>
</organism>
<evidence type="ECO:0000313" key="2">
    <source>
        <dbReference type="Proteomes" id="UP000677918"/>
    </source>
</evidence>
<evidence type="ECO:0000313" key="1">
    <source>
        <dbReference type="EMBL" id="GIQ71154.1"/>
    </source>
</evidence>
<proteinExistence type="predicted"/>
<accession>A0A8J4H8P3</accession>
<sequence>MGRHSEVSAEAASDYCRGNKDNLRLACMNELIYHKDKERDRLAVRSLSSPHKRRAEQVY</sequence>
<gene>
    <name evidence="1" type="ORF">XYCOK13_39780</name>
</gene>
<name>A0A8J4H8P3_9BACL</name>
<comment type="caution">
    <text evidence="1">The sequence shown here is derived from an EMBL/GenBank/DDBJ whole genome shotgun (WGS) entry which is preliminary data.</text>
</comment>
<dbReference type="EMBL" id="BOVK01000072">
    <property type="protein sequence ID" value="GIQ71154.1"/>
    <property type="molecule type" value="Genomic_DNA"/>
</dbReference>
<protein>
    <submittedName>
        <fullName evidence="1">Uncharacterized protein</fullName>
    </submittedName>
</protein>
<dbReference type="AlphaFoldDB" id="A0A8J4H8P3"/>
<dbReference type="Proteomes" id="UP000677918">
    <property type="component" value="Unassembled WGS sequence"/>
</dbReference>